<keyword evidence="1" id="KW-0472">Membrane</keyword>
<keyword evidence="3" id="KW-1185">Reference proteome</keyword>
<protein>
    <recommendedName>
        <fullName evidence="4">Gustatory receptor</fullName>
    </recommendedName>
</protein>
<comment type="caution">
    <text evidence="2">The sequence shown here is derived from an EMBL/GenBank/DDBJ whole genome shotgun (WGS) entry which is preliminary data.</text>
</comment>
<keyword evidence="1" id="KW-1133">Transmembrane helix</keyword>
<gene>
    <name evidence="2" type="ORF">ODALV1_LOCUS28325</name>
</gene>
<feature type="transmembrane region" description="Helical" evidence="1">
    <location>
        <begin position="40"/>
        <end position="62"/>
    </location>
</feature>
<organism evidence="2 3">
    <name type="scientific">Orchesella dallaii</name>
    <dbReference type="NCBI Taxonomy" id="48710"/>
    <lineage>
        <taxon>Eukaryota</taxon>
        <taxon>Metazoa</taxon>
        <taxon>Ecdysozoa</taxon>
        <taxon>Arthropoda</taxon>
        <taxon>Hexapoda</taxon>
        <taxon>Collembola</taxon>
        <taxon>Entomobryomorpha</taxon>
        <taxon>Entomobryoidea</taxon>
        <taxon>Orchesellidae</taxon>
        <taxon>Orchesellinae</taxon>
        <taxon>Orchesella</taxon>
    </lineage>
</organism>
<sequence>MLLSSSARFGFHTFVSFLCLTKLIPYSWNRKRCQLTHSKGFGLFIFHLHSTITFLLCLAVNYRICRAYLGTDKKFTLVQKVMGVFGAAGHAITALAFIQLELQRVEVMEFCNRVLSNLEKEIPHSPKSKTYSLEKVECYEKHRKVLTRHMLIGLIMMITNIPIHAMQVSQFAASSPCAPYLITSFYFDCKTYEQNDVPADQLFFLLFPEFYTVTKFLIMNFFFWTFLITGLGITRNGYKDSQDSQRDRIVAYRSVQLFGTILNGSLWFYLSFFSHILFFIMSLLLFGTIRLWKVDPRVSLTYPGCGFRCGYEVLSPMIIAGKVDTASGNVLSDMKDVVTRIAVNKKGMRKNNKILAKMYKSCKGLQCNAGNFFMFTNFFVISSLDGVVETTFDLLVTFKDEAV</sequence>
<dbReference type="EMBL" id="CAXLJM020000138">
    <property type="protein sequence ID" value="CAL8140541.1"/>
    <property type="molecule type" value="Genomic_DNA"/>
</dbReference>
<feature type="transmembrane region" description="Helical" evidence="1">
    <location>
        <begin position="151"/>
        <end position="173"/>
    </location>
</feature>
<evidence type="ECO:0000313" key="3">
    <source>
        <dbReference type="Proteomes" id="UP001642540"/>
    </source>
</evidence>
<feature type="transmembrane region" description="Helical" evidence="1">
    <location>
        <begin position="250"/>
        <end position="270"/>
    </location>
</feature>
<evidence type="ECO:0000313" key="2">
    <source>
        <dbReference type="EMBL" id="CAL8140541.1"/>
    </source>
</evidence>
<feature type="transmembrane region" description="Helical" evidence="1">
    <location>
        <begin position="216"/>
        <end position="238"/>
    </location>
</feature>
<accession>A0ABP1S0G0</accession>
<keyword evidence="1" id="KW-0812">Transmembrane</keyword>
<dbReference type="Proteomes" id="UP001642540">
    <property type="component" value="Unassembled WGS sequence"/>
</dbReference>
<evidence type="ECO:0000256" key="1">
    <source>
        <dbReference type="SAM" id="Phobius"/>
    </source>
</evidence>
<feature type="transmembrane region" description="Helical" evidence="1">
    <location>
        <begin position="6"/>
        <end position="28"/>
    </location>
</feature>
<reference evidence="2 3" key="1">
    <citation type="submission" date="2024-08" db="EMBL/GenBank/DDBJ databases">
        <authorList>
            <person name="Cucini C."/>
            <person name="Frati F."/>
        </authorList>
    </citation>
    <scope>NUCLEOTIDE SEQUENCE [LARGE SCALE GENOMIC DNA]</scope>
</reference>
<proteinExistence type="predicted"/>
<name>A0ABP1S0G0_9HEXA</name>
<evidence type="ECO:0008006" key="4">
    <source>
        <dbReference type="Google" id="ProtNLM"/>
    </source>
</evidence>